<keyword evidence="5 13" id="KW-0227">DNA damage</keyword>
<dbReference type="SUPFAM" id="SSF51306">
    <property type="entry name" value="LexA/Signal peptidase"/>
    <property type="match status" value="1"/>
</dbReference>
<dbReference type="InterPro" id="IPR036390">
    <property type="entry name" value="WH_DNA-bd_sf"/>
</dbReference>
<dbReference type="GO" id="GO:0006281">
    <property type="term" value="P:DNA repair"/>
    <property type="evidence" value="ECO:0007669"/>
    <property type="project" value="UniProtKB-UniRule"/>
</dbReference>
<dbReference type="PRINTS" id="PR00726">
    <property type="entry name" value="LEXASERPTASE"/>
</dbReference>
<keyword evidence="19" id="KW-1185">Reference proteome</keyword>
<evidence type="ECO:0000256" key="9">
    <source>
        <dbReference type="ARBA" id="ARBA00023125"/>
    </source>
</evidence>
<feature type="DNA-binding region" description="H-T-H motif" evidence="13">
    <location>
        <begin position="48"/>
        <end position="68"/>
    </location>
</feature>
<dbReference type="InterPro" id="IPR006197">
    <property type="entry name" value="Peptidase_S24_LexA"/>
</dbReference>
<evidence type="ECO:0000256" key="8">
    <source>
        <dbReference type="ARBA" id="ARBA00023015"/>
    </source>
</evidence>
<keyword evidence="8 13" id="KW-0805">Transcription regulation</keyword>
<comment type="subunit">
    <text evidence="2 13">Homodimer.</text>
</comment>
<dbReference type="GO" id="GO:0006508">
    <property type="term" value="P:proteolysis"/>
    <property type="evidence" value="ECO:0007669"/>
    <property type="project" value="InterPro"/>
</dbReference>
<dbReference type="GO" id="GO:0006260">
    <property type="term" value="P:DNA replication"/>
    <property type="evidence" value="ECO:0007669"/>
    <property type="project" value="UniProtKB-UniRule"/>
</dbReference>
<organism evidence="18 19">
    <name type="scientific">Dietzia timorensis</name>
    <dbReference type="NCBI Taxonomy" id="499555"/>
    <lineage>
        <taxon>Bacteria</taxon>
        <taxon>Bacillati</taxon>
        <taxon>Actinomycetota</taxon>
        <taxon>Actinomycetes</taxon>
        <taxon>Mycobacteriales</taxon>
        <taxon>Dietziaceae</taxon>
        <taxon>Dietzia</taxon>
    </lineage>
</organism>
<feature type="active site" description="For autocatalytic cleavage activity" evidence="13">
    <location>
        <position position="156"/>
    </location>
</feature>
<feature type="domain" description="Peptidase S24/S26A/S26B/S26C" evidence="16">
    <location>
        <begin position="114"/>
        <end position="226"/>
    </location>
</feature>
<dbReference type="FunFam" id="2.10.109.10:FF:000001">
    <property type="entry name" value="LexA repressor"/>
    <property type="match status" value="1"/>
</dbReference>
<evidence type="ECO:0000313" key="19">
    <source>
        <dbReference type="Proteomes" id="UP000186104"/>
    </source>
</evidence>
<evidence type="ECO:0000259" key="17">
    <source>
        <dbReference type="Pfam" id="PF01726"/>
    </source>
</evidence>
<evidence type="ECO:0000256" key="7">
    <source>
        <dbReference type="ARBA" id="ARBA00022813"/>
    </source>
</evidence>
<evidence type="ECO:0000256" key="10">
    <source>
        <dbReference type="ARBA" id="ARBA00023163"/>
    </source>
</evidence>
<dbReference type="InterPro" id="IPR036388">
    <property type="entry name" value="WH-like_DNA-bd_sf"/>
</dbReference>
<dbReference type="InterPro" id="IPR050077">
    <property type="entry name" value="LexA_repressor"/>
</dbReference>
<sequence length="232" mass="25171">MFESGPLELPSEEPGMARTAKEELTDRQRMIMTVINDAIEEHGYPPSIREIGDSVGLQSTSSVAYQLRALEKKGYLIRDAHKPRAVDVRSPSSSRQPSRRAQLPRGASHPAFVPVVGRIAAGGPILAEQEIEAVFPLPEELVGSGETFILKVVGESMRDAGILDGDYVVVRRQQVAENGDIVAAMIDGEATVKTLDKSSGGVWLVPSNEAFRPIPGNYATILGKVIIVFRRI</sequence>
<dbReference type="InterPro" id="IPR006199">
    <property type="entry name" value="LexA_DNA-bd_dom"/>
</dbReference>
<dbReference type="InterPro" id="IPR039418">
    <property type="entry name" value="LexA-like"/>
</dbReference>
<feature type="site" description="Cleavage; by autolysis" evidence="13">
    <location>
        <begin position="121"/>
        <end position="122"/>
    </location>
</feature>
<dbReference type="EC" id="3.4.21.88" evidence="13"/>
<keyword evidence="3 13" id="KW-0678">Repressor</keyword>
<dbReference type="InterPro" id="IPR036286">
    <property type="entry name" value="LexA/Signal_pep-like_sf"/>
</dbReference>
<feature type="region of interest" description="Disordered" evidence="15">
    <location>
        <begin position="81"/>
        <end position="107"/>
    </location>
</feature>
<dbReference type="PANTHER" id="PTHR33516:SF2">
    <property type="entry name" value="LEXA REPRESSOR-RELATED"/>
    <property type="match status" value="1"/>
</dbReference>
<dbReference type="CDD" id="cd06529">
    <property type="entry name" value="S24_LexA-like"/>
    <property type="match status" value="1"/>
</dbReference>
<dbReference type="STRING" id="499555.BJL86_1790"/>
<evidence type="ECO:0000256" key="3">
    <source>
        <dbReference type="ARBA" id="ARBA00022491"/>
    </source>
</evidence>
<dbReference type="Gene3D" id="2.10.109.10">
    <property type="entry name" value="Umud Fragment, subunit A"/>
    <property type="match status" value="1"/>
</dbReference>
<keyword evidence="11 13" id="KW-0234">DNA repair</keyword>
<dbReference type="Pfam" id="PF01726">
    <property type="entry name" value="LexA_DNA_bind"/>
    <property type="match status" value="1"/>
</dbReference>
<dbReference type="AlphaFoldDB" id="A0A173LM24"/>
<evidence type="ECO:0000256" key="2">
    <source>
        <dbReference type="ARBA" id="ARBA00011738"/>
    </source>
</evidence>
<keyword evidence="12 13" id="KW-0742">SOS response</keyword>
<evidence type="ECO:0000256" key="6">
    <source>
        <dbReference type="ARBA" id="ARBA00022801"/>
    </source>
</evidence>
<evidence type="ECO:0000256" key="14">
    <source>
        <dbReference type="RuleBase" id="RU003991"/>
    </source>
</evidence>
<dbReference type="GO" id="GO:0003677">
    <property type="term" value="F:DNA binding"/>
    <property type="evidence" value="ECO:0007669"/>
    <property type="project" value="UniProtKB-UniRule"/>
</dbReference>
<keyword evidence="9 13" id="KW-0238">DNA-binding</keyword>
<dbReference type="KEGG" id="dtm:BJL86_1790"/>
<evidence type="ECO:0000256" key="15">
    <source>
        <dbReference type="SAM" id="MobiDB-lite"/>
    </source>
</evidence>
<keyword evidence="7 13" id="KW-0068">Autocatalytic cleavage</keyword>
<gene>
    <name evidence="13" type="primary">lexA</name>
    <name evidence="18" type="ORF">BJL86_1790</name>
</gene>
<dbReference type="EMBL" id="CP015961">
    <property type="protein sequence ID" value="ANI92561.1"/>
    <property type="molecule type" value="Genomic_DNA"/>
</dbReference>
<dbReference type="InterPro" id="IPR006200">
    <property type="entry name" value="LexA"/>
</dbReference>
<protein>
    <recommendedName>
        <fullName evidence="13">LexA repressor</fullName>
        <ecNumber evidence="13">3.4.21.88</ecNumber>
    </recommendedName>
</protein>
<feature type="domain" description="LexA repressor DNA-binding" evidence="17">
    <location>
        <begin position="22"/>
        <end position="85"/>
    </location>
</feature>
<dbReference type="InterPro" id="IPR015927">
    <property type="entry name" value="Peptidase_S24_S26A/B/C"/>
</dbReference>
<keyword evidence="6 13" id="KW-0378">Hydrolase</keyword>
<dbReference type="FunFam" id="1.10.10.10:FF:000009">
    <property type="entry name" value="LexA repressor"/>
    <property type="match status" value="1"/>
</dbReference>
<evidence type="ECO:0000256" key="11">
    <source>
        <dbReference type="ARBA" id="ARBA00023204"/>
    </source>
</evidence>
<dbReference type="GO" id="GO:0045892">
    <property type="term" value="P:negative regulation of DNA-templated transcription"/>
    <property type="evidence" value="ECO:0007669"/>
    <property type="project" value="UniProtKB-UniRule"/>
</dbReference>
<dbReference type="Gene3D" id="1.10.10.10">
    <property type="entry name" value="Winged helix-like DNA-binding domain superfamily/Winged helix DNA-binding domain"/>
    <property type="match status" value="1"/>
</dbReference>
<dbReference type="Proteomes" id="UP000186104">
    <property type="component" value="Chromosome"/>
</dbReference>
<keyword evidence="4 13" id="KW-0235">DNA replication</keyword>
<comment type="similarity">
    <text evidence="1 13 14">Belongs to the peptidase S24 family.</text>
</comment>
<dbReference type="SUPFAM" id="SSF46785">
    <property type="entry name" value="Winged helix' DNA-binding domain"/>
    <property type="match status" value="1"/>
</dbReference>
<evidence type="ECO:0000256" key="5">
    <source>
        <dbReference type="ARBA" id="ARBA00022763"/>
    </source>
</evidence>
<evidence type="ECO:0000313" key="18">
    <source>
        <dbReference type="EMBL" id="ANI92561.1"/>
    </source>
</evidence>
<dbReference type="NCBIfam" id="TIGR00498">
    <property type="entry name" value="lexA"/>
    <property type="match status" value="1"/>
</dbReference>
<reference evidence="18 19" key="1">
    <citation type="submission" date="2016-06" db="EMBL/GenBank/DDBJ databases">
        <title>Complete genome sequence of a saline-alkali tolerant type strain Dietzia timorensis ID05-A0528T.</title>
        <authorList>
            <person name="Wu X."/>
        </authorList>
    </citation>
    <scope>NUCLEOTIDE SEQUENCE [LARGE SCALE GENOMIC DNA]</scope>
    <source>
        <strain evidence="18 19">ID05-A0528</strain>
    </source>
</reference>
<dbReference type="GO" id="GO:0004252">
    <property type="term" value="F:serine-type endopeptidase activity"/>
    <property type="evidence" value="ECO:0007669"/>
    <property type="project" value="UniProtKB-UniRule"/>
</dbReference>
<evidence type="ECO:0000256" key="12">
    <source>
        <dbReference type="ARBA" id="ARBA00023236"/>
    </source>
</evidence>
<evidence type="ECO:0000259" key="16">
    <source>
        <dbReference type="Pfam" id="PF00717"/>
    </source>
</evidence>
<proteinExistence type="inferred from homology"/>
<feature type="active site" description="For autocatalytic cleavage activity" evidence="13">
    <location>
        <position position="193"/>
    </location>
</feature>
<dbReference type="PANTHER" id="PTHR33516">
    <property type="entry name" value="LEXA REPRESSOR"/>
    <property type="match status" value="1"/>
</dbReference>
<feature type="compositionally biased region" description="Low complexity" evidence="15">
    <location>
        <begin position="89"/>
        <end position="105"/>
    </location>
</feature>
<dbReference type="RefSeq" id="WP_197487503.1">
    <property type="nucleotide sequence ID" value="NZ_CP015961.1"/>
</dbReference>
<evidence type="ECO:0000256" key="4">
    <source>
        <dbReference type="ARBA" id="ARBA00022705"/>
    </source>
</evidence>
<accession>A0A173LM24</accession>
<dbReference type="HAMAP" id="MF_00015">
    <property type="entry name" value="LexA"/>
    <property type="match status" value="1"/>
</dbReference>
<dbReference type="GO" id="GO:0009432">
    <property type="term" value="P:SOS response"/>
    <property type="evidence" value="ECO:0007669"/>
    <property type="project" value="UniProtKB-UniRule"/>
</dbReference>
<name>A0A173LM24_9ACTN</name>
<keyword evidence="10 13" id="KW-0804">Transcription</keyword>
<dbReference type="Pfam" id="PF00717">
    <property type="entry name" value="Peptidase_S24"/>
    <property type="match status" value="1"/>
</dbReference>
<evidence type="ECO:0000256" key="13">
    <source>
        <dbReference type="HAMAP-Rule" id="MF_00015"/>
    </source>
</evidence>
<comment type="function">
    <text evidence="13">Represses a number of genes involved in the response to DNA damage (SOS response), including recA and lexA. In the presence of single-stranded DNA, RecA interacts with LexA causing an autocatalytic cleavage which disrupts the DNA-binding part of LexA, leading to derepression of the SOS regulon and eventually DNA repair.</text>
</comment>
<comment type="catalytic activity">
    <reaction evidence="13">
        <text>Hydrolysis of Ala-|-Gly bond in repressor LexA.</text>
        <dbReference type="EC" id="3.4.21.88"/>
    </reaction>
</comment>
<evidence type="ECO:0000256" key="1">
    <source>
        <dbReference type="ARBA" id="ARBA00007484"/>
    </source>
</evidence>